<dbReference type="AlphaFoldDB" id="A0AAV7REH3"/>
<gene>
    <name evidence="2" type="ORF">NDU88_002023</name>
</gene>
<comment type="caution">
    <text evidence="2">The sequence shown here is derived from an EMBL/GenBank/DDBJ whole genome shotgun (WGS) entry which is preliminary data.</text>
</comment>
<accession>A0AAV7REH3</accession>
<dbReference type="Proteomes" id="UP001066276">
    <property type="component" value="Chromosome 5"/>
</dbReference>
<feature type="region of interest" description="Disordered" evidence="1">
    <location>
        <begin position="57"/>
        <end position="80"/>
    </location>
</feature>
<keyword evidence="3" id="KW-1185">Reference proteome</keyword>
<evidence type="ECO:0000313" key="2">
    <source>
        <dbReference type="EMBL" id="KAJ1149208.1"/>
    </source>
</evidence>
<sequence>MGLFGSDRGSSRWETLPDVSVGQGKLSKEDACGTRAPLQRLAERLVRLLLSASSANAPESSINAVSSVDTQSEESRSSFKRRWKREAVPQDYVADIEISLMDASILETLKMFLKELNDFPSSDVINITSIAVTTGKCL</sequence>
<name>A0AAV7REH3_PLEWA</name>
<dbReference type="EMBL" id="JANPWB010000009">
    <property type="protein sequence ID" value="KAJ1149208.1"/>
    <property type="molecule type" value="Genomic_DNA"/>
</dbReference>
<reference evidence="2" key="1">
    <citation type="journal article" date="2022" name="bioRxiv">
        <title>Sequencing and chromosome-scale assembly of the giantPleurodeles waltlgenome.</title>
        <authorList>
            <person name="Brown T."/>
            <person name="Elewa A."/>
            <person name="Iarovenko S."/>
            <person name="Subramanian E."/>
            <person name="Araus A.J."/>
            <person name="Petzold A."/>
            <person name="Susuki M."/>
            <person name="Suzuki K.-i.T."/>
            <person name="Hayashi T."/>
            <person name="Toyoda A."/>
            <person name="Oliveira C."/>
            <person name="Osipova E."/>
            <person name="Leigh N.D."/>
            <person name="Simon A."/>
            <person name="Yun M.H."/>
        </authorList>
    </citation>
    <scope>NUCLEOTIDE SEQUENCE</scope>
    <source>
        <strain evidence="2">20211129_DDA</strain>
        <tissue evidence="2">Liver</tissue>
    </source>
</reference>
<organism evidence="2 3">
    <name type="scientific">Pleurodeles waltl</name>
    <name type="common">Iberian ribbed newt</name>
    <dbReference type="NCBI Taxonomy" id="8319"/>
    <lineage>
        <taxon>Eukaryota</taxon>
        <taxon>Metazoa</taxon>
        <taxon>Chordata</taxon>
        <taxon>Craniata</taxon>
        <taxon>Vertebrata</taxon>
        <taxon>Euteleostomi</taxon>
        <taxon>Amphibia</taxon>
        <taxon>Batrachia</taxon>
        <taxon>Caudata</taxon>
        <taxon>Salamandroidea</taxon>
        <taxon>Salamandridae</taxon>
        <taxon>Pleurodelinae</taxon>
        <taxon>Pleurodeles</taxon>
    </lineage>
</organism>
<evidence type="ECO:0000256" key="1">
    <source>
        <dbReference type="SAM" id="MobiDB-lite"/>
    </source>
</evidence>
<proteinExistence type="predicted"/>
<evidence type="ECO:0000313" key="3">
    <source>
        <dbReference type="Proteomes" id="UP001066276"/>
    </source>
</evidence>
<protein>
    <submittedName>
        <fullName evidence="2">Uncharacterized protein</fullName>
    </submittedName>
</protein>